<keyword evidence="5" id="KW-1185">Reference proteome</keyword>
<sequence>MWDPAAYQRYHDERSRPFHDLLARVAADRPRTVVDLGCGPGTLTATLADRWPGSRIIGLDSSAEMIARTAQVDAPVTFAVADVRHWRPDPSTDVVVSNAVLQWVPGHRELLTRWAGELPAGAWLAVQVPGNFDAPSHQALREVAARPVWQADLAGLLRPDPVADPVGYATSLADVGCAVDAWETTYVHLLPAPPDADHPVLTWMEGTALRPVRATLDPADWATFRAALGVRLAEAYPARRGQVCFPFRRIFVVARTGVRSQENP</sequence>
<dbReference type="SUPFAM" id="SSF53335">
    <property type="entry name" value="S-adenosyl-L-methionine-dependent methyltransferases"/>
    <property type="match status" value="1"/>
</dbReference>
<organism evidence="4 5">
    <name type="scientific">Micromonospora endophytica</name>
    <dbReference type="NCBI Taxonomy" id="515350"/>
    <lineage>
        <taxon>Bacteria</taxon>
        <taxon>Bacillati</taxon>
        <taxon>Actinomycetota</taxon>
        <taxon>Actinomycetes</taxon>
        <taxon>Micromonosporales</taxon>
        <taxon>Micromonosporaceae</taxon>
        <taxon>Micromonospora</taxon>
    </lineage>
</organism>
<proteinExistence type="predicted"/>
<dbReference type="EMBL" id="POTX01000018">
    <property type="protein sequence ID" value="PZF99802.1"/>
    <property type="molecule type" value="Genomic_DNA"/>
</dbReference>
<dbReference type="GO" id="GO:0032259">
    <property type="term" value="P:methylation"/>
    <property type="evidence" value="ECO:0007669"/>
    <property type="project" value="UniProtKB-KW"/>
</dbReference>
<keyword evidence="1 4" id="KW-0489">Methyltransferase</keyword>
<comment type="caution">
    <text evidence="4">The sequence shown here is derived from an EMBL/GenBank/DDBJ whole genome shotgun (WGS) entry which is preliminary data.</text>
</comment>
<evidence type="ECO:0000313" key="4">
    <source>
        <dbReference type="EMBL" id="PZF99802.1"/>
    </source>
</evidence>
<dbReference type="GO" id="GO:0030798">
    <property type="term" value="F:trans-aconitate 2-methyltransferase activity"/>
    <property type="evidence" value="ECO:0007669"/>
    <property type="project" value="UniProtKB-EC"/>
</dbReference>
<evidence type="ECO:0000313" key="5">
    <source>
        <dbReference type="Proteomes" id="UP000248627"/>
    </source>
</evidence>
<keyword evidence="2 4" id="KW-0808">Transferase</keyword>
<evidence type="ECO:0000259" key="3">
    <source>
        <dbReference type="Pfam" id="PF13649"/>
    </source>
</evidence>
<gene>
    <name evidence="4" type="ORF">C1I93_04755</name>
</gene>
<dbReference type="RefSeq" id="WP_111241979.1">
    <property type="nucleotide sequence ID" value="NZ_AP023358.1"/>
</dbReference>
<dbReference type="PANTHER" id="PTHR43861">
    <property type="entry name" value="TRANS-ACONITATE 2-METHYLTRANSFERASE-RELATED"/>
    <property type="match status" value="1"/>
</dbReference>
<dbReference type="Pfam" id="PF13649">
    <property type="entry name" value="Methyltransf_25"/>
    <property type="match status" value="1"/>
</dbReference>
<dbReference type="PANTHER" id="PTHR43861:SF1">
    <property type="entry name" value="TRANS-ACONITATE 2-METHYLTRANSFERASE"/>
    <property type="match status" value="1"/>
</dbReference>
<accession>A0A2W2CMN9</accession>
<evidence type="ECO:0000256" key="2">
    <source>
        <dbReference type="ARBA" id="ARBA00022679"/>
    </source>
</evidence>
<dbReference type="EC" id="2.1.1.144" evidence="4"/>
<dbReference type="OrthoDB" id="9795085at2"/>
<name>A0A2W2CMN9_9ACTN</name>
<dbReference type="InterPro" id="IPR029063">
    <property type="entry name" value="SAM-dependent_MTases_sf"/>
</dbReference>
<protein>
    <submittedName>
        <fullName evidence="4">Trans-aconitate methyltransferase</fullName>
        <ecNumber evidence="4">2.1.1.144</ecNumber>
    </submittedName>
</protein>
<dbReference type="CDD" id="cd02440">
    <property type="entry name" value="AdoMet_MTases"/>
    <property type="match status" value="1"/>
</dbReference>
<evidence type="ECO:0000256" key="1">
    <source>
        <dbReference type="ARBA" id="ARBA00022603"/>
    </source>
</evidence>
<dbReference type="Gene3D" id="3.40.50.150">
    <property type="entry name" value="Vaccinia Virus protein VP39"/>
    <property type="match status" value="1"/>
</dbReference>
<dbReference type="AlphaFoldDB" id="A0A2W2CMN9"/>
<reference evidence="4 5" key="1">
    <citation type="submission" date="2018-01" db="EMBL/GenBank/DDBJ databases">
        <title>Draft genome sequence of Jishengella endophytica.</title>
        <authorList>
            <person name="Sahin N."/>
            <person name="Ay H."/>
            <person name="Saygin H."/>
        </authorList>
    </citation>
    <scope>NUCLEOTIDE SEQUENCE [LARGE SCALE GENOMIC DNA]</scope>
    <source>
        <strain evidence="4 5">DSM 45430</strain>
    </source>
</reference>
<dbReference type="NCBIfam" id="NF010703">
    <property type="entry name" value="PRK14103.1"/>
    <property type="match status" value="1"/>
</dbReference>
<dbReference type="InterPro" id="IPR041698">
    <property type="entry name" value="Methyltransf_25"/>
</dbReference>
<dbReference type="Gene3D" id="1.10.150.290">
    <property type="entry name" value="S-adenosyl-L-methionine-dependent methyltransferases"/>
    <property type="match status" value="1"/>
</dbReference>
<feature type="domain" description="Methyltransferase" evidence="3">
    <location>
        <begin position="33"/>
        <end position="113"/>
    </location>
</feature>
<dbReference type="Proteomes" id="UP000248627">
    <property type="component" value="Unassembled WGS sequence"/>
</dbReference>
<dbReference type="InterPro" id="IPR023149">
    <property type="entry name" value="Trans_acon_MeTrfase_C"/>
</dbReference>